<dbReference type="Proteomes" id="UP000634476">
    <property type="component" value="Unassembled WGS sequence"/>
</dbReference>
<reference evidence="3" key="1">
    <citation type="submission" date="2021-01" db="EMBL/GenBank/DDBJ databases">
        <title>Whole genome shotgun sequence of Planobispora takensis NBRC 109077.</title>
        <authorList>
            <person name="Komaki H."/>
            <person name="Tamura T."/>
        </authorList>
    </citation>
    <scope>NUCLEOTIDE SEQUENCE</scope>
    <source>
        <strain evidence="3">NBRC 109077</strain>
    </source>
</reference>
<proteinExistence type="predicted"/>
<gene>
    <name evidence="3" type="ORF">Pta02_49720</name>
</gene>
<evidence type="ECO:0000256" key="1">
    <source>
        <dbReference type="SAM" id="MobiDB-lite"/>
    </source>
</evidence>
<sequence length="159" mass="15986">MTYAYGLPSDPRPYSGRHDRAARRPQPGNALGLAALATGATALLSGFLPLASWTAALLPIASAALGFAALGMAHRGQARDGGSGRRGLILELAAGALVIWLAVVLLTVLVVLVTSGGHVTGGDGQGVRERIGGAGPVLSCLRDPAGQLTCEDGAAQVLQ</sequence>
<evidence type="ECO:0000313" key="4">
    <source>
        <dbReference type="Proteomes" id="UP000634476"/>
    </source>
</evidence>
<dbReference type="AlphaFoldDB" id="A0A8J3WUI7"/>
<dbReference type="EMBL" id="BOOK01000036">
    <property type="protein sequence ID" value="GII02964.1"/>
    <property type="molecule type" value="Genomic_DNA"/>
</dbReference>
<keyword evidence="4" id="KW-1185">Reference proteome</keyword>
<feature type="transmembrane region" description="Helical" evidence="2">
    <location>
        <begin position="88"/>
        <end position="113"/>
    </location>
</feature>
<evidence type="ECO:0008006" key="5">
    <source>
        <dbReference type="Google" id="ProtNLM"/>
    </source>
</evidence>
<keyword evidence="2" id="KW-0472">Membrane</keyword>
<keyword evidence="2" id="KW-0812">Transmembrane</keyword>
<comment type="caution">
    <text evidence="3">The sequence shown here is derived from an EMBL/GenBank/DDBJ whole genome shotgun (WGS) entry which is preliminary data.</text>
</comment>
<dbReference type="RefSeq" id="WP_203877278.1">
    <property type="nucleotide sequence ID" value="NZ_BOOK01000036.1"/>
</dbReference>
<protein>
    <recommendedName>
        <fullName evidence="5">DUF4190 domain-containing protein</fullName>
    </recommendedName>
</protein>
<accession>A0A8J3WUI7</accession>
<keyword evidence="2" id="KW-1133">Transmembrane helix</keyword>
<organism evidence="3 4">
    <name type="scientific">Planobispora takensis</name>
    <dbReference type="NCBI Taxonomy" id="1367882"/>
    <lineage>
        <taxon>Bacteria</taxon>
        <taxon>Bacillati</taxon>
        <taxon>Actinomycetota</taxon>
        <taxon>Actinomycetes</taxon>
        <taxon>Streptosporangiales</taxon>
        <taxon>Streptosporangiaceae</taxon>
        <taxon>Planobispora</taxon>
    </lineage>
</organism>
<evidence type="ECO:0000256" key="2">
    <source>
        <dbReference type="SAM" id="Phobius"/>
    </source>
</evidence>
<evidence type="ECO:0000313" key="3">
    <source>
        <dbReference type="EMBL" id="GII02964.1"/>
    </source>
</evidence>
<feature type="region of interest" description="Disordered" evidence="1">
    <location>
        <begin position="1"/>
        <end position="23"/>
    </location>
</feature>
<name>A0A8J3WUI7_9ACTN</name>
<feature type="transmembrane region" description="Helical" evidence="2">
    <location>
        <begin position="56"/>
        <end position="76"/>
    </location>
</feature>